<name>A0A2P2MWL6_RHIMU</name>
<dbReference type="EMBL" id="GGEC01054130">
    <property type="protein sequence ID" value="MBX34614.1"/>
    <property type="molecule type" value="Transcribed_RNA"/>
</dbReference>
<evidence type="ECO:0000313" key="1">
    <source>
        <dbReference type="EMBL" id="MBX34614.1"/>
    </source>
</evidence>
<protein>
    <submittedName>
        <fullName evidence="1">Uncharacterized protein</fullName>
    </submittedName>
</protein>
<dbReference type="AlphaFoldDB" id="A0A2P2MWL6"/>
<reference evidence="1" key="1">
    <citation type="submission" date="2018-02" db="EMBL/GenBank/DDBJ databases">
        <title>Rhizophora mucronata_Transcriptome.</title>
        <authorList>
            <person name="Meera S.P."/>
            <person name="Sreeshan A."/>
            <person name="Augustine A."/>
        </authorList>
    </citation>
    <scope>NUCLEOTIDE SEQUENCE</scope>
    <source>
        <tissue evidence="1">Leaf</tissue>
    </source>
</reference>
<accession>A0A2P2MWL6</accession>
<organism evidence="1">
    <name type="scientific">Rhizophora mucronata</name>
    <name type="common">Asiatic mangrove</name>
    <dbReference type="NCBI Taxonomy" id="61149"/>
    <lineage>
        <taxon>Eukaryota</taxon>
        <taxon>Viridiplantae</taxon>
        <taxon>Streptophyta</taxon>
        <taxon>Embryophyta</taxon>
        <taxon>Tracheophyta</taxon>
        <taxon>Spermatophyta</taxon>
        <taxon>Magnoliopsida</taxon>
        <taxon>eudicotyledons</taxon>
        <taxon>Gunneridae</taxon>
        <taxon>Pentapetalae</taxon>
        <taxon>rosids</taxon>
        <taxon>fabids</taxon>
        <taxon>Malpighiales</taxon>
        <taxon>Rhizophoraceae</taxon>
        <taxon>Rhizophora</taxon>
    </lineage>
</organism>
<proteinExistence type="predicted"/>
<sequence length="33" mass="3913">MIGTQKIATLNKYYPKYCNQEWISKQGACKKKF</sequence>